<accession>A0A0J6FAL8</accession>
<organism evidence="2 3">
    <name type="scientific">Coccidioides posadasii RMSCC 3488</name>
    <dbReference type="NCBI Taxonomy" id="454284"/>
    <lineage>
        <taxon>Eukaryota</taxon>
        <taxon>Fungi</taxon>
        <taxon>Dikarya</taxon>
        <taxon>Ascomycota</taxon>
        <taxon>Pezizomycotina</taxon>
        <taxon>Eurotiomycetes</taxon>
        <taxon>Eurotiomycetidae</taxon>
        <taxon>Onygenales</taxon>
        <taxon>Onygenaceae</taxon>
        <taxon>Coccidioides</taxon>
    </lineage>
</organism>
<name>A0A0J6FAL8_COCPO</name>
<evidence type="ECO:0000313" key="2">
    <source>
        <dbReference type="EMBL" id="KMM66285.1"/>
    </source>
</evidence>
<dbReference type="VEuPathDB" id="FungiDB:CPAG_02624"/>
<feature type="region of interest" description="Disordered" evidence="1">
    <location>
        <begin position="1"/>
        <end position="37"/>
    </location>
</feature>
<dbReference type="EMBL" id="DS268109">
    <property type="protein sequence ID" value="KMM66285.1"/>
    <property type="molecule type" value="Genomic_DNA"/>
</dbReference>
<feature type="compositionally biased region" description="Basic and acidic residues" evidence="1">
    <location>
        <begin position="9"/>
        <end position="19"/>
    </location>
</feature>
<reference evidence="3" key="3">
    <citation type="journal article" date="2010" name="Genome Res.">
        <title>Population genomic sequencing of Coccidioides fungi reveals recent hybridization and transposon control.</title>
        <authorList>
            <person name="Neafsey D.E."/>
            <person name="Barker B.M."/>
            <person name="Sharpton T.J."/>
            <person name="Stajich J.E."/>
            <person name="Park D.J."/>
            <person name="Whiston E."/>
            <person name="Hung C.-Y."/>
            <person name="McMahan C."/>
            <person name="White J."/>
            <person name="Sykes S."/>
            <person name="Heiman D."/>
            <person name="Young S."/>
            <person name="Zeng Q."/>
            <person name="Abouelleil A."/>
            <person name="Aftuck L."/>
            <person name="Bessette D."/>
            <person name="Brown A."/>
            <person name="FitzGerald M."/>
            <person name="Lui A."/>
            <person name="Macdonald J.P."/>
            <person name="Priest M."/>
            <person name="Orbach M.J."/>
            <person name="Galgiani J.N."/>
            <person name="Kirkland T.N."/>
            <person name="Cole G.T."/>
            <person name="Birren B.W."/>
            <person name="Henn M.R."/>
            <person name="Taylor J.W."/>
            <person name="Rounsley S.D."/>
        </authorList>
    </citation>
    <scope>NUCLEOTIDE SEQUENCE [LARGE SCALE GENOMIC DNA]</scope>
    <source>
        <strain evidence="3">RMSCC 3488</strain>
    </source>
</reference>
<reference evidence="2 3" key="1">
    <citation type="submission" date="2007-06" db="EMBL/GenBank/DDBJ databases">
        <title>The Genome Sequence of Coccidioides posadasii RMSCC_3488.</title>
        <authorList>
            <consortium name="Coccidioides Genome Resources Consortium"/>
            <consortium name="The Broad Institute Genome Sequencing Platform"/>
            <person name="Henn M.R."/>
            <person name="Sykes S."/>
            <person name="Young S."/>
            <person name="Jaffe D."/>
            <person name="Berlin A."/>
            <person name="Alvarez P."/>
            <person name="Butler J."/>
            <person name="Gnerre S."/>
            <person name="Grabherr M."/>
            <person name="Mauceli E."/>
            <person name="Brockman W."/>
            <person name="Kodira C."/>
            <person name="Alvarado L."/>
            <person name="Zeng Q."/>
            <person name="Crawford M."/>
            <person name="Antoine C."/>
            <person name="Devon K."/>
            <person name="Galgiani J."/>
            <person name="Orsborn K."/>
            <person name="Lewis M.L."/>
            <person name="Nusbaum C."/>
            <person name="Galagan J."/>
            <person name="Birren B."/>
        </authorList>
    </citation>
    <scope>NUCLEOTIDE SEQUENCE [LARGE SCALE GENOMIC DNA]</scope>
    <source>
        <strain evidence="2 3">RMSCC 3488</strain>
    </source>
</reference>
<dbReference type="AlphaFoldDB" id="A0A0J6FAL8"/>
<protein>
    <submittedName>
        <fullName evidence="2">Uncharacterized protein</fullName>
    </submittedName>
</protein>
<evidence type="ECO:0000313" key="3">
    <source>
        <dbReference type="Proteomes" id="UP000054567"/>
    </source>
</evidence>
<feature type="compositionally biased region" description="Low complexity" evidence="1">
    <location>
        <begin position="26"/>
        <end position="37"/>
    </location>
</feature>
<sequence length="63" mass="7042">MHPAFIGSRPEKPLGDGKTVRPTALQSEQSSSSSKSVIESTGIYMSHPMVLNVQHRLQMWSRF</sequence>
<dbReference type="Proteomes" id="UP000054567">
    <property type="component" value="Unassembled WGS sequence"/>
</dbReference>
<proteinExistence type="predicted"/>
<gene>
    <name evidence="2" type="ORF">CPAG_02624</name>
</gene>
<reference evidence="3" key="2">
    <citation type="journal article" date="2009" name="Genome Res.">
        <title>Comparative genomic analyses of the human fungal pathogens Coccidioides and their relatives.</title>
        <authorList>
            <person name="Sharpton T.J."/>
            <person name="Stajich J.E."/>
            <person name="Rounsley S.D."/>
            <person name="Gardner M.J."/>
            <person name="Wortman J.R."/>
            <person name="Jordar V.S."/>
            <person name="Maiti R."/>
            <person name="Kodira C.D."/>
            <person name="Neafsey D.E."/>
            <person name="Zeng Q."/>
            <person name="Hung C.-Y."/>
            <person name="McMahan C."/>
            <person name="Muszewska A."/>
            <person name="Grynberg M."/>
            <person name="Mandel M.A."/>
            <person name="Kellner E.M."/>
            <person name="Barker B.M."/>
            <person name="Galgiani J.N."/>
            <person name="Orbach M.J."/>
            <person name="Kirkland T.N."/>
            <person name="Cole G.T."/>
            <person name="Henn M.R."/>
            <person name="Birren B.W."/>
            <person name="Taylor J.W."/>
        </authorList>
    </citation>
    <scope>NUCLEOTIDE SEQUENCE [LARGE SCALE GENOMIC DNA]</scope>
    <source>
        <strain evidence="3">RMSCC 3488</strain>
    </source>
</reference>
<evidence type="ECO:0000256" key="1">
    <source>
        <dbReference type="SAM" id="MobiDB-lite"/>
    </source>
</evidence>